<evidence type="ECO:0000313" key="1">
    <source>
        <dbReference type="EMBL" id="MDE4907661.1"/>
    </source>
</evidence>
<dbReference type="EMBL" id="JAKELO010000002">
    <property type="protein sequence ID" value="MDE4907661.1"/>
    <property type="molecule type" value="Genomic_DNA"/>
</dbReference>
<comment type="caution">
    <text evidence="1">The sequence shown here is derived from an EMBL/GenBank/DDBJ whole genome shotgun (WGS) entry which is preliminary data.</text>
</comment>
<name>A0A9Q4PWR2_9EURY</name>
<dbReference type="Proteomes" id="UP001143747">
    <property type="component" value="Unassembled WGS sequence"/>
</dbReference>
<evidence type="ECO:0000313" key="2">
    <source>
        <dbReference type="Proteomes" id="UP001143747"/>
    </source>
</evidence>
<reference evidence="1" key="1">
    <citation type="submission" date="2022-01" db="EMBL/GenBank/DDBJ databases">
        <title>Draft genome of Methanogenium marinum DSM 15558.</title>
        <authorList>
            <person name="Chen S.-C."/>
            <person name="You Y.-T."/>
        </authorList>
    </citation>
    <scope>NUCLEOTIDE SEQUENCE</scope>
    <source>
        <strain evidence="1">DSM 15558</strain>
    </source>
</reference>
<gene>
    <name evidence="1" type="ORF">L0665_03420</name>
</gene>
<proteinExistence type="predicted"/>
<keyword evidence="2" id="KW-1185">Reference proteome</keyword>
<evidence type="ECO:0008006" key="3">
    <source>
        <dbReference type="Google" id="ProtNLM"/>
    </source>
</evidence>
<sequence length="78" mass="8944">MYLNLNNTIVERFPESYLTTLPITIETMPMVHFAPKSKLFQVSTVGCTFICPGCISETLTSHADAVWQVLFRKHPLKW</sequence>
<organism evidence="1 2">
    <name type="scientific">Methanogenium marinum</name>
    <dbReference type="NCBI Taxonomy" id="348610"/>
    <lineage>
        <taxon>Archaea</taxon>
        <taxon>Methanobacteriati</taxon>
        <taxon>Methanobacteriota</taxon>
        <taxon>Stenosarchaea group</taxon>
        <taxon>Methanomicrobia</taxon>
        <taxon>Methanomicrobiales</taxon>
        <taxon>Methanomicrobiaceae</taxon>
        <taxon>Methanogenium</taxon>
    </lineage>
</organism>
<dbReference type="AlphaFoldDB" id="A0A9Q4PWR2"/>
<dbReference type="RefSeq" id="WP_274924309.1">
    <property type="nucleotide sequence ID" value="NZ_JAKELO010000002.1"/>
</dbReference>
<accession>A0A9Q4PWR2</accession>
<protein>
    <recommendedName>
        <fullName evidence="3">Radical SAM domain protein</fullName>
    </recommendedName>
</protein>